<dbReference type="EMBL" id="CWJL01000035">
    <property type="protein sequence ID" value="CRY69147.1"/>
    <property type="molecule type" value="Genomic_DNA"/>
</dbReference>
<keyword evidence="4" id="KW-1185">Reference proteome</keyword>
<evidence type="ECO:0008006" key="6">
    <source>
        <dbReference type="Google" id="ProtNLM"/>
    </source>
</evidence>
<dbReference type="OrthoDB" id="6623844at2"/>
<accession>A0A0T9R6K6</accession>
<dbReference type="AlphaFoldDB" id="A0A0T9R6K6"/>
<reference evidence="2" key="2">
    <citation type="submission" date="2015-03" db="EMBL/GenBank/DDBJ databases">
        <authorList>
            <person name="Murphy D."/>
        </authorList>
    </citation>
    <scope>NUCLEOTIDE SEQUENCE [LARGE SCALE GENOMIC DNA]</scope>
    <source>
        <strain evidence="2">A125KOH2</strain>
    </source>
</reference>
<evidence type="ECO:0000313" key="5">
    <source>
        <dbReference type="Proteomes" id="UP000045840"/>
    </source>
</evidence>
<keyword evidence="1" id="KW-0732">Signal</keyword>
<dbReference type="PROSITE" id="PS51257">
    <property type="entry name" value="PROKAR_LIPOPROTEIN"/>
    <property type="match status" value="1"/>
</dbReference>
<evidence type="ECO:0000313" key="4">
    <source>
        <dbReference type="Proteomes" id="UP000044625"/>
    </source>
</evidence>
<dbReference type="RefSeq" id="WP_049614969.1">
    <property type="nucleotide sequence ID" value="NZ_CAWMMU010000035.1"/>
</dbReference>
<feature type="chain" id="PRO_5006695993" description="Lipoprotein" evidence="1">
    <location>
        <begin position="22"/>
        <end position="243"/>
    </location>
</feature>
<reference evidence="3 4" key="1">
    <citation type="submission" date="2015-03" db="EMBL/GenBank/DDBJ databases">
        <authorList>
            <consortium name="Pathogen Informatics"/>
            <person name="Murphy D."/>
        </authorList>
    </citation>
    <scope>NUCLEOTIDE SEQUENCE [LARGE SCALE GENOMIC DNA]</scope>
    <source>
        <strain evidence="4">type strain: CIP110230</strain>
        <strain evidence="3">Type strain: CIP110230</strain>
    </source>
</reference>
<dbReference type="Proteomes" id="UP000045840">
    <property type="component" value="Unassembled WGS sequence"/>
</dbReference>
<dbReference type="STRING" id="1288385.ERS137968_04287"/>
<feature type="signal peptide" evidence="1">
    <location>
        <begin position="1"/>
        <end position="21"/>
    </location>
</feature>
<organism evidence="2 5">
    <name type="scientific">Yersinia pekkanenii</name>
    <dbReference type="NCBI Taxonomy" id="1288385"/>
    <lineage>
        <taxon>Bacteria</taxon>
        <taxon>Pseudomonadati</taxon>
        <taxon>Pseudomonadota</taxon>
        <taxon>Gammaproteobacteria</taxon>
        <taxon>Enterobacterales</taxon>
        <taxon>Yersiniaceae</taxon>
        <taxon>Yersinia</taxon>
    </lineage>
</organism>
<evidence type="ECO:0000256" key="1">
    <source>
        <dbReference type="SAM" id="SignalP"/>
    </source>
</evidence>
<dbReference type="Proteomes" id="UP000044625">
    <property type="component" value="Unassembled WGS sequence"/>
</dbReference>
<gene>
    <name evidence="2" type="ORF">ERS008529_04131</name>
    <name evidence="3" type="ORF">ERS137968_04287</name>
</gene>
<proteinExistence type="predicted"/>
<evidence type="ECO:0000313" key="2">
    <source>
        <dbReference type="EMBL" id="CNI47340.1"/>
    </source>
</evidence>
<reference evidence="5" key="3">
    <citation type="submission" date="2015-03" db="EMBL/GenBank/DDBJ databases">
        <authorList>
            <consortium name="Pathogen Informatics"/>
        </authorList>
    </citation>
    <scope>NUCLEOTIDE SEQUENCE [LARGE SCALE GENOMIC DNA]</scope>
    <source>
        <strain evidence="5">A125KOH2</strain>
    </source>
</reference>
<protein>
    <recommendedName>
        <fullName evidence="6">Lipoprotein</fullName>
    </recommendedName>
</protein>
<evidence type="ECO:0000313" key="3">
    <source>
        <dbReference type="EMBL" id="CRY69147.1"/>
    </source>
</evidence>
<dbReference type="EMBL" id="CQAZ01000054">
    <property type="protein sequence ID" value="CNI47340.1"/>
    <property type="molecule type" value="Genomic_DNA"/>
</dbReference>
<name>A0A0T9R6K6_9GAMM</name>
<sequence>MKITKSAACFSLVLLLSGCTAVLWGGNKVTESRMEKVTQLKDNVTGVFQYKNLAASVVKGKSNIPLTIPSEGIAFLGEKNIYILTHGATELLSLNKVADRVPIISGEEENTLKLKLLPPQKGDVTIHFKDILLIKVNKDNGELSPEEMTIIKQSGFHHSGGRYWKNVDIEGVIIPRNSLSYQFIDTESLGRKYIIEFYSWDNKTNFYPKNLATNIVLTPLTAAADIVFFPISIQFLRLIVGPH</sequence>